<evidence type="ECO:0000259" key="1">
    <source>
        <dbReference type="Pfam" id="PF01979"/>
    </source>
</evidence>
<name>A0A1H0S606_9ACTN</name>
<protein>
    <submittedName>
        <fullName evidence="2">Imidazolonepropionase</fullName>
    </submittedName>
</protein>
<dbReference type="EMBL" id="FNIR01000012">
    <property type="protein sequence ID" value="SDP37144.1"/>
    <property type="molecule type" value="Genomic_DNA"/>
</dbReference>
<keyword evidence="3" id="KW-1185">Reference proteome</keyword>
<dbReference type="Gene3D" id="2.30.40.10">
    <property type="entry name" value="Urease, subunit C, domain 1"/>
    <property type="match status" value="1"/>
</dbReference>
<dbReference type="AlphaFoldDB" id="A0A1H0S606"/>
<sequence>MQGARPDVLSTANVPGMTRVLFSGGSVLDGTGSPAAPADVVVADGRVVDVGPGLDGDEVVDCTGTTLLPGLFDCHVHVLMSGVDTLRQLQTPYSQVYFEAVRNLRRTLALGITSVRDAAGADLGVAEAVRSGLVRGPRMQISLAMISQTGGHADDWHVCGAETPLLPPTPGRPSGVCDGPDEVRRVVRTLVRAGADVLKVATSGGVLSPRDDPRHAHFRPAELAVLVEEAEAAGLAVMAHAQGADGIKNAVRAGIRSIEHGIFLDDEAIELMLERGTWLVPTLSAPRAVLAAVAAGAALPQAVVDKAVAVQAQHDESVARAHAAGVRIAMGTDSGVGPHGENLGELQLMADRGMAVEDVWHATTLSAARLLRVDDELGSLEPGKRADVVVLAGDAADLSGLAGRVREVWQDGARVVAGGRVADPAA</sequence>
<gene>
    <name evidence="2" type="ORF">SAMN05660199_03764</name>
</gene>
<dbReference type="InterPro" id="IPR051781">
    <property type="entry name" value="Metallo-dep_Hydrolase"/>
</dbReference>
<dbReference type="STRING" id="1052260.SAMN05660199_03764"/>
<dbReference type="InterPro" id="IPR032466">
    <property type="entry name" value="Metal_Hydrolase"/>
</dbReference>
<dbReference type="CDD" id="cd01299">
    <property type="entry name" value="Met_dep_hydrolase_A"/>
    <property type="match status" value="1"/>
</dbReference>
<dbReference type="Pfam" id="PF01979">
    <property type="entry name" value="Amidohydro_1"/>
    <property type="match status" value="1"/>
</dbReference>
<dbReference type="InterPro" id="IPR011059">
    <property type="entry name" value="Metal-dep_hydrolase_composite"/>
</dbReference>
<dbReference type="Proteomes" id="UP000199088">
    <property type="component" value="Unassembled WGS sequence"/>
</dbReference>
<dbReference type="PANTHER" id="PTHR43135:SF3">
    <property type="entry name" value="ALPHA-D-RIBOSE 1-METHYLPHOSPHONATE 5-TRIPHOSPHATE DIPHOSPHATASE"/>
    <property type="match status" value="1"/>
</dbReference>
<feature type="domain" description="Amidohydrolase-related" evidence="1">
    <location>
        <begin position="66"/>
        <end position="410"/>
    </location>
</feature>
<accession>A0A1H0S606</accession>
<evidence type="ECO:0000313" key="2">
    <source>
        <dbReference type="EMBL" id="SDP37144.1"/>
    </source>
</evidence>
<dbReference type="SUPFAM" id="SSF51338">
    <property type="entry name" value="Composite domain of metallo-dependent hydrolases"/>
    <property type="match status" value="1"/>
</dbReference>
<proteinExistence type="predicted"/>
<organism evidence="2 3">
    <name type="scientific">Klenkia soli</name>
    <dbReference type="NCBI Taxonomy" id="1052260"/>
    <lineage>
        <taxon>Bacteria</taxon>
        <taxon>Bacillati</taxon>
        <taxon>Actinomycetota</taxon>
        <taxon>Actinomycetes</taxon>
        <taxon>Geodermatophilales</taxon>
        <taxon>Geodermatophilaceae</taxon>
        <taxon>Klenkia</taxon>
    </lineage>
</organism>
<reference evidence="3" key="1">
    <citation type="submission" date="2016-10" db="EMBL/GenBank/DDBJ databases">
        <authorList>
            <person name="Varghese N."/>
            <person name="Submissions S."/>
        </authorList>
    </citation>
    <scope>NUCLEOTIDE SEQUENCE [LARGE SCALE GENOMIC DNA]</scope>
    <source>
        <strain evidence="3">DSM 45843</strain>
    </source>
</reference>
<dbReference type="PANTHER" id="PTHR43135">
    <property type="entry name" value="ALPHA-D-RIBOSE 1-METHYLPHOSPHONATE 5-TRIPHOSPHATE DIPHOSPHATASE"/>
    <property type="match status" value="1"/>
</dbReference>
<evidence type="ECO:0000313" key="3">
    <source>
        <dbReference type="Proteomes" id="UP000199088"/>
    </source>
</evidence>
<dbReference type="Gene3D" id="3.20.20.140">
    <property type="entry name" value="Metal-dependent hydrolases"/>
    <property type="match status" value="1"/>
</dbReference>
<dbReference type="InterPro" id="IPR057744">
    <property type="entry name" value="OTAase-like"/>
</dbReference>
<dbReference type="InterPro" id="IPR006680">
    <property type="entry name" value="Amidohydro-rel"/>
</dbReference>
<dbReference type="SUPFAM" id="SSF51556">
    <property type="entry name" value="Metallo-dependent hydrolases"/>
    <property type="match status" value="1"/>
</dbReference>
<dbReference type="GO" id="GO:0016810">
    <property type="term" value="F:hydrolase activity, acting on carbon-nitrogen (but not peptide) bonds"/>
    <property type="evidence" value="ECO:0007669"/>
    <property type="project" value="InterPro"/>
</dbReference>